<dbReference type="PROSITE" id="PS50280">
    <property type="entry name" value="SET"/>
    <property type="match status" value="1"/>
</dbReference>
<accession>A0A7S4J730</accession>
<dbReference type="SUPFAM" id="SSF82199">
    <property type="entry name" value="SET domain"/>
    <property type="match status" value="1"/>
</dbReference>
<dbReference type="Gene3D" id="3.90.1410.10">
    <property type="entry name" value="set domain protein methyltransferase, domain 1"/>
    <property type="match status" value="1"/>
</dbReference>
<dbReference type="InterPro" id="IPR046341">
    <property type="entry name" value="SET_dom_sf"/>
</dbReference>
<dbReference type="PANTHER" id="PTHR13271:SF151">
    <property type="entry name" value="SET DOMAIN-CONTAINING PROTEIN 4"/>
    <property type="match status" value="1"/>
</dbReference>
<organism evidence="3">
    <name type="scientific">Odontella aurita</name>
    <dbReference type="NCBI Taxonomy" id="265563"/>
    <lineage>
        <taxon>Eukaryota</taxon>
        <taxon>Sar</taxon>
        <taxon>Stramenopiles</taxon>
        <taxon>Ochrophyta</taxon>
        <taxon>Bacillariophyta</taxon>
        <taxon>Mediophyceae</taxon>
        <taxon>Biddulphiophycidae</taxon>
        <taxon>Eupodiscales</taxon>
        <taxon>Odontellaceae</taxon>
        <taxon>Odontella</taxon>
    </lineage>
</organism>
<dbReference type="InterPro" id="IPR001214">
    <property type="entry name" value="SET_dom"/>
</dbReference>
<gene>
    <name evidence="3" type="ORF">OAUR00152_LOCUS22881</name>
</gene>
<feature type="domain" description="SET" evidence="2">
    <location>
        <begin position="86"/>
        <end position="535"/>
    </location>
</feature>
<dbReference type="PANTHER" id="PTHR13271">
    <property type="entry name" value="UNCHARACTERIZED PUTATIVE METHYLTRANSFERASE"/>
    <property type="match status" value="1"/>
</dbReference>
<evidence type="ECO:0000256" key="1">
    <source>
        <dbReference type="SAM" id="MobiDB-lite"/>
    </source>
</evidence>
<dbReference type="GO" id="GO:0016279">
    <property type="term" value="F:protein-lysine N-methyltransferase activity"/>
    <property type="evidence" value="ECO:0007669"/>
    <property type="project" value="TreeGrafter"/>
</dbReference>
<dbReference type="CDD" id="cd10527">
    <property type="entry name" value="SET_LSMT"/>
    <property type="match status" value="1"/>
</dbReference>
<feature type="compositionally biased region" description="Acidic residues" evidence="1">
    <location>
        <begin position="219"/>
        <end position="228"/>
    </location>
</feature>
<dbReference type="AlphaFoldDB" id="A0A7S4J730"/>
<evidence type="ECO:0000313" key="3">
    <source>
        <dbReference type="EMBL" id="CAE2254000.1"/>
    </source>
</evidence>
<dbReference type="Pfam" id="PF00856">
    <property type="entry name" value="SET"/>
    <property type="match status" value="1"/>
</dbReference>
<protein>
    <recommendedName>
        <fullName evidence="2">SET domain-containing protein</fullName>
    </recommendedName>
</protein>
<dbReference type="InterPro" id="IPR050600">
    <property type="entry name" value="SETD3_SETD6_MTase"/>
</dbReference>
<sequence>MIVKPAVAAFLSCAGHGGRCGQAGFPLGGPGRPFLRSSGAGAALRFKVEGDLTREAPAAETLCDTDSDRFGKLMLEASRVSNPNDVGLSLKPSSGSARGIAADHGTIEGQSLLRLPLERCIVEDIVVGESDASTIPRHLRGVESSEARLAASLLLRLEKVRRHPSQESESIIMSMWADLLPKPEELRPTLPIHWPVVSSLSVQPSAEVKGSEFDSPLDTSDEIGDGDTADPGPGYSILSQAIELYGRPTVDRALNVYKTRSGSSEETGLPNERSVRKILYDKLGCSRHEVDAAVKSVVLTRGARRGGKKGHAIRPAMDDEEAFNPQYTALSRAINLYGRGTVDRALAIYGSRRGSEVESGLPDEHAVRSFLIRRFGCDREQVETVIDDVVRTRGARRGGSSFGIKPRAEEVCTSVGQNGKAMGCLSLERAAAKARAQREEDIRAVAEITQDYGSIGFTEDAVDFALDLVRTRAIRVRVPSDTGEGREVLTLSPIFDLLNHGGEESNAYYNVEGGELVVRSSRPIAAGEEILIDYGSEASLQWQCLLNYGFVSKGNRAELIVGEGDKAQTFLVESNRIPRGLVSSLSSSTGNPDSVQFTPELAEKVADLASATVANLDKLDFELSYGTVASSLLRDLRESQRRVLMALKDNILRHKGEVWQGWRSNELQRFTDDDGKEQCLFVL</sequence>
<feature type="region of interest" description="Disordered" evidence="1">
    <location>
        <begin position="207"/>
        <end position="232"/>
    </location>
</feature>
<dbReference type="EMBL" id="HBKQ01033416">
    <property type="protein sequence ID" value="CAE2254000.1"/>
    <property type="molecule type" value="Transcribed_RNA"/>
</dbReference>
<evidence type="ECO:0000259" key="2">
    <source>
        <dbReference type="PROSITE" id="PS50280"/>
    </source>
</evidence>
<reference evidence="3" key="1">
    <citation type="submission" date="2021-01" db="EMBL/GenBank/DDBJ databases">
        <authorList>
            <person name="Corre E."/>
            <person name="Pelletier E."/>
            <person name="Niang G."/>
            <person name="Scheremetjew M."/>
            <person name="Finn R."/>
            <person name="Kale V."/>
            <person name="Holt S."/>
            <person name="Cochrane G."/>
            <person name="Meng A."/>
            <person name="Brown T."/>
            <person name="Cohen L."/>
        </authorList>
    </citation>
    <scope>NUCLEOTIDE SEQUENCE</scope>
    <source>
        <strain evidence="3">Isolate 1302-5</strain>
    </source>
</reference>
<proteinExistence type="predicted"/>
<name>A0A7S4J730_9STRA</name>